<accession>A0A2R5GBQ9</accession>
<dbReference type="PANTHER" id="PTHR14881">
    <property type="entry name" value="LISH DOMAIN-CONTAINING PROTEIN ARMC9"/>
    <property type="match status" value="1"/>
</dbReference>
<dbReference type="AlphaFoldDB" id="A0A2R5GBQ9"/>
<name>A0A2R5GBQ9_9STRA</name>
<feature type="compositionally biased region" description="Polar residues" evidence="1">
    <location>
        <begin position="221"/>
        <end position="233"/>
    </location>
</feature>
<dbReference type="PANTHER" id="PTHR14881:SF4">
    <property type="entry name" value="LISH DOMAIN-CONTAINING PROTEIN ARMC9"/>
    <property type="match status" value="1"/>
</dbReference>
<keyword evidence="5" id="KW-1185">Reference proteome</keyword>
<dbReference type="InParanoid" id="A0A2R5GBQ9"/>
<dbReference type="PROSITE" id="PS50896">
    <property type="entry name" value="LISH"/>
    <property type="match status" value="1"/>
</dbReference>
<feature type="compositionally biased region" description="Basic residues" evidence="1">
    <location>
        <begin position="52"/>
        <end position="63"/>
    </location>
</feature>
<feature type="region of interest" description="Disordered" evidence="1">
    <location>
        <begin position="46"/>
        <end position="69"/>
    </location>
</feature>
<dbReference type="Pfam" id="PF21050">
    <property type="entry name" value="ARMC9_ARM"/>
    <property type="match status" value="1"/>
</dbReference>
<reference evidence="4 5" key="1">
    <citation type="submission" date="2017-12" db="EMBL/GenBank/DDBJ databases">
        <title>Sequencing, de novo assembly and annotation of complete genome of a new Thraustochytrid species, strain FCC1311.</title>
        <authorList>
            <person name="Sedici K."/>
            <person name="Godart F."/>
            <person name="Aiese Cigliano R."/>
            <person name="Sanseverino W."/>
            <person name="Barakat M."/>
            <person name="Ortet P."/>
            <person name="Marechal E."/>
            <person name="Cagnac O."/>
            <person name="Amato A."/>
        </authorList>
    </citation>
    <scope>NUCLEOTIDE SEQUENCE [LARGE SCALE GENOMIC DNA]</scope>
</reference>
<sequence>MSSAAPPTEVDPARVQRAILEYLKHYEFVHSAECLEAELERRRLSAEGTAGSRRRRDGKKGRARGGNPAREELSVAERILCAFDAGNEDVFVFLWNTKIDERDRDVDLARHIEFDTRLYLAAYYVLDEGTSAQLETDARMRALKKFLDTRGRALASDPACCAYYALPLCAAPQEHSVFSRIFEDSWRAELRARLEAFLQLNAREGTRPELCELYAGNTTLADGNSKPHTNPHSAESKLDAHVPREVDTAQSSGRENAKALCKAIYATTVQTVELLQRVRNLGGPKVQSAVSERYMNKLMRKMQRFADLIEGDPEVAAAAELDGSFMSLFDDEDIAEKTIPSASAEQRSRRETNNDLRIDDPDDNSDDDIGASMLESKHREKTLVPAKPTTAAMSPQSPHMELDFQAAIECPVLAPLDYGLIKSDLDQLADRAANEPMAARQACLVLQALRWRLSRTPSALRRASVLAKYAEHDILGIAVDDGERVLLKALLTCGVASVREYAVRLISYVAMGRAGRVYLLAGKDLVLAAIWEELSQARWKFPRADQRFEKAGNPEIALCALQRLSLHPSFAAELHTIPEGARVTSTSSTVAFLVNLLQKARHRTDFVNEHIAALALNLSISSGASAKLEQEEDCLRTLEAILSEEQFGYLHEFAVAILYAMLRGDTIRKALTNREGPHFSLLQDLVQQEAESPVSLEIRQQLMYIVDLVENDAVEQAMDAEEKQALSLEKEAKGADRAAEENDEQMPIAEPGANEVESGEDLPPEDDESELRDFRESSAPSGTRQGEHLLVFAYSQFYRSPSKPKANAAAEPRSPILKLVDSLRLPDELASKPRLINTPGSSMNAPFDLGNDKASSSK</sequence>
<dbReference type="OrthoDB" id="538223at2759"/>
<dbReference type="Pfam" id="PF23138">
    <property type="entry name" value="CTLH_Armc9"/>
    <property type="match status" value="1"/>
</dbReference>
<feature type="region of interest" description="Disordered" evidence="1">
    <location>
        <begin position="831"/>
        <end position="858"/>
    </location>
</feature>
<protein>
    <submittedName>
        <fullName evidence="4">LisH domain-containing protein ARMC9</fullName>
    </submittedName>
</protein>
<gene>
    <name evidence="4" type="ORF">FCC1311_046452</name>
</gene>
<feature type="region of interest" description="Disordered" evidence="1">
    <location>
        <begin position="728"/>
        <end position="786"/>
    </location>
</feature>
<dbReference type="InterPro" id="IPR056327">
    <property type="entry name" value="ARMC9_CTLH-like_dom"/>
</dbReference>
<dbReference type="GO" id="GO:0036064">
    <property type="term" value="C:ciliary basal body"/>
    <property type="evidence" value="ECO:0007669"/>
    <property type="project" value="InterPro"/>
</dbReference>
<dbReference type="GO" id="GO:0060271">
    <property type="term" value="P:cilium assembly"/>
    <property type="evidence" value="ECO:0007669"/>
    <property type="project" value="InterPro"/>
</dbReference>
<feature type="compositionally biased region" description="Basic and acidic residues" evidence="1">
    <location>
        <begin position="234"/>
        <end position="247"/>
    </location>
</feature>
<evidence type="ECO:0000313" key="5">
    <source>
        <dbReference type="Proteomes" id="UP000241890"/>
    </source>
</evidence>
<feature type="compositionally biased region" description="Basic and acidic residues" evidence="1">
    <location>
        <begin position="346"/>
        <end position="359"/>
    </location>
</feature>
<evidence type="ECO:0000259" key="3">
    <source>
        <dbReference type="Pfam" id="PF23138"/>
    </source>
</evidence>
<dbReference type="GO" id="GO:0005814">
    <property type="term" value="C:centriole"/>
    <property type="evidence" value="ECO:0007669"/>
    <property type="project" value="TreeGrafter"/>
</dbReference>
<evidence type="ECO:0000259" key="2">
    <source>
        <dbReference type="Pfam" id="PF21050"/>
    </source>
</evidence>
<feature type="region of interest" description="Disordered" evidence="1">
    <location>
        <begin position="221"/>
        <end position="253"/>
    </location>
</feature>
<evidence type="ECO:0000313" key="4">
    <source>
        <dbReference type="EMBL" id="GBG28422.1"/>
    </source>
</evidence>
<comment type="caution">
    <text evidence="4">The sequence shown here is derived from an EMBL/GenBank/DDBJ whole genome shotgun (WGS) entry which is preliminary data.</text>
</comment>
<proteinExistence type="predicted"/>
<feature type="region of interest" description="Disordered" evidence="1">
    <location>
        <begin position="377"/>
        <end position="396"/>
    </location>
</feature>
<feature type="domain" description="ARMC9 CTLH-like" evidence="3">
    <location>
        <begin position="76"/>
        <end position="200"/>
    </location>
</feature>
<dbReference type="InterPro" id="IPR040369">
    <property type="entry name" value="ARMC9"/>
</dbReference>
<evidence type="ECO:0000256" key="1">
    <source>
        <dbReference type="SAM" id="MobiDB-lite"/>
    </source>
</evidence>
<dbReference type="InterPro" id="IPR048959">
    <property type="entry name" value="ARMC9_ARM_dom"/>
</dbReference>
<organism evidence="4 5">
    <name type="scientific">Hondaea fermentalgiana</name>
    <dbReference type="NCBI Taxonomy" id="2315210"/>
    <lineage>
        <taxon>Eukaryota</taxon>
        <taxon>Sar</taxon>
        <taxon>Stramenopiles</taxon>
        <taxon>Bigyra</taxon>
        <taxon>Labyrinthulomycetes</taxon>
        <taxon>Thraustochytrida</taxon>
        <taxon>Thraustochytriidae</taxon>
        <taxon>Hondaea</taxon>
    </lineage>
</organism>
<feature type="compositionally biased region" description="Acidic residues" evidence="1">
    <location>
        <begin position="360"/>
        <end position="369"/>
    </location>
</feature>
<dbReference type="GO" id="GO:0097542">
    <property type="term" value="C:ciliary tip"/>
    <property type="evidence" value="ECO:0007669"/>
    <property type="project" value="TreeGrafter"/>
</dbReference>
<feature type="compositionally biased region" description="Acidic residues" evidence="1">
    <location>
        <begin position="757"/>
        <end position="770"/>
    </location>
</feature>
<feature type="domain" description="LisH" evidence="2">
    <location>
        <begin position="588"/>
        <end position="707"/>
    </location>
</feature>
<feature type="compositionally biased region" description="Basic and acidic residues" evidence="1">
    <location>
        <begin position="728"/>
        <end position="740"/>
    </location>
</feature>
<dbReference type="EMBL" id="BEYU01000040">
    <property type="protein sequence ID" value="GBG28422.1"/>
    <property type="molecule type" value="Genomic_DNA"/>
</dbReference>
<dbReference type="Proteomes" id="UP000241890">
    <property type="component" value="Unassembled WGS sequence"/>
</dbReference>
<feature type="region of interest" description="Disordered" evidence="1">
    <location>
        <begin position="338"/>
        <end position="370"/>
    </location>
</feature>
<dbReference type="InterPro" id="IPR006594">
    <property type="entry name" value="LisH"/>
</dbReference>